<dbReference type="Proteomes" id="UP000237682">
    <property type="component" value="Unassembled WGS sequence"/>
</dbReference>
<dbReference type="InterPro" id="IPR013766">
    <property type="entry name" value="Thioredoxin_domain"/>
</dbReference>
<keyword evidence="2" id="KW-0201">Cytochrome c-type biogenesis</keyword>
<accession>A0A2S9Q8B9</accession>
<dbReference type="EMBL" id="PUEJ01000008">
    <property type="protein sequence ID" value="PRH85589.1"/>
    <property type="molecule type" value="Genomic_DNA"/>
</dbReference>
<organism evidence="6 7">
    <name type="scientific">Labrys okinawensis</name>
    <dbReference type="NCBI Taxonomy" id="346911"/>
    <lineage>
        <taxon>Bacteria</taxon>
        <taxon>Pseudomonadati</taxon>
        <taxon>Pseudomonadota</taxon>
        <taxon>Alphaproteobacteria</taxon>
        <taxon>Hyphomicrobiales</taxon>
        <taxon>Xanthobacteraceae</taxon>
        <taxon>Labrys</taxon>
    </lineage>
</organism>
<evidence type="ECO:0000256" key="1">
    <source>
        <dbReference type="ARBA" id="ARBA00004196"/>
    </source>
</evidence>
<dbReference type="PANTHER" id="PTHR42852:SF6">
    <property type="entry name" value="THIOL:DISULFIDE INTERCHANGE PROTEIN DSBE"/>
    <property type="match status" value="1"/>
</dbReference>
<dbReference type="GO" id="GO:0016491">
    <property type="term" value="F:oxidoreductase activity"/>
    <property type="evidence" value="ECO:0007669"/>
    <property type="project" value="InterPro"/>
</dbReference>
<dbReference type="InterPro" id="IPR013740">
    <property type="entry name" value="Redoxin"/>
</dbReference>
<evidence type="ECO:0000313" key="7">
    <source>
        <dbReference type="Proteomes" id="UP000237682"/>
    </source>
</evidence>
<proteinExistence type="predicted"/>
<name>A0A2S9Q8B9_9HYPH</name>
<evidence type="ECO:0000313" key="6">
    <source>
        <dbReference type="EMBL" id="PRH85589.1"/>
    </source>
</evidence>
<dbReference type="SUPFAM" id="SSF52833">
    <property type="entry name" value="Thioredoxin-like"/>
    <property type="match status" value="1"/>
</dbReference>
<protein>
    <recommendedName>
        <fullName evidence="5">Thioredoxin domain-containing protein</fullName>
    </recommendedName>
</protein>
<sequence>MAHPMVSTVPHGRIVMIGRRAFLANIAASVAVPAFARDATPLDSNRTVLGPFRVEPLEGLADIPAPTLEALKDEVTVLNFWASWCQACREEHRYLVDLQSKGVRIAGVAVQDRAEAALHYLEKAGNPYGLVGLDNKRELVTMLSLRSIPQTFLISRHCEVVWETDEGLDNGLATELLDKIGAISG</sequence>
<comment type="subcellular location">
    <subcellularLocation>
        <location evidence="1">Cell envelope</location>
    </subcellularLocation>
</comment>
<feature type="domain" description="Thioredoxin" evidence="5">
    <location>
        <begin position="26"/>
        <end position="185"/>
    </location>
</feature>
<dbReference type="GO" id="GO:0017004">
    <property type="term" value="P:cytochrome complex assembly"/>
    <property type="evidence" value="ECO:0007669"/>
    <property type="project" value="UniProtKB-KW"/>
</dbReference>
<keyword evidence="3" id="KW-1015">Disulfide bond</keyword>
<keyword evidence="4" id="KW-0676">Redox-active center</keyword>
<dbReference type="PROSITE" id="PS51352">
    <property type="entry name" value="THIOREDOXIN_2"/>
    <property type="match status" value="1"/>
</dbReference>
<evidence type="ECO:0000259" key="5">
    <source>
        <dbReference type="PROSITE" id="PS51352"/>
    </source>
</evidence>
<keyword evidence="7" id="KW-1185">Reference proteome</keyword>
<evidence type="ECO:0000256" key="4">
    <source>
        <dbReference type="ARBA" id="ARBA00023284"/>
    </source>
</evidence>
<dbReference type="OrthoDB" id="9799347at2"/>
<dbReference type="PANTHER" id="PTHR42852">
    <property type="entry name" value="THIOL:DISULFIDE INTERCHANGE PROTEIN DSBE"/>
    <property type="match status" value="1"/>
</dbReference>
<gene>
    <name evidence="6" type="ORF">C5L14_21665</name>
</gene>
<reference evidence="6 7" key="1">
    <citation type="submission" date="2018-02" db="EMBL/GenBank/DDBJ databases">
        <title>Whole genome sequencing of endophytic bacterium.</title>
        <authorList>
            <person name="Eedara R."/>
            <person name="Podile A.R."/>
        </authorList>
    </citation>
    <scope>NUCLEOTIDE SEQUENCE [LARGE SCALE GENOMIC DNA]</scope>
    <source>
        <strain evidence="6 7">RP1T</strain>
    </source>
</reference>
<comment type="caution">
    <text evidence="6">The sequence shown here is derived from an EMBL/GenBank/DDBJ whole genome shotgun (WGS) entry which is preliminary data.</text>
</comment>
<dbReference type="InterPro" id="IPR050553">
    <property type="entry name" value="Thioredoxin_ResA/DsbE_sf"/>
</dbReference>
<evidence type="ECO:0000256" key="2">
    <source>
        <dbReference type="ARBA" id="ARBA00022748"/>
    </source>
</evidence>
<dbReference type="AlphaFoldDB" id="A0A2S9Q8B9"/>
<dbReference type="Gene3D" id="3.40.30.10">
    <property type="entry name" value="Glutaredoxin"/>
    <property type="match status" value="1"/>
</dbReference>
<evidence type="ECO:0000256" key="3">
    <source>
        <dbReference type="ARBA" id="ARBA00023157"/>
    </source>
</evidence>
<dbReference type="GO" id="GO:0030313">
    <property type="term" value="C:cell envelope"/>
    <property type="evidence" value="ECO:0007669"/>
    <property type="project" value="UniProtKB-SubCell"/>
</dbReference>
<dbReference type="InterPro" id="IPR036249">
    <property type="entry name" value="Thioredoxin-like_sf"/>
</dbReference>
<dbReference type="Pfam" id="PF08534">
    <property type="entry name" value="Redoxin"/>
    <property type="match status" value="1"/>
</dbReference>